<evidence type="ECO:0000256" key="6">
    <source>
        <dbReference type="PROSITE-ProRule" id="PRU01362"/>
    </source>
</evidence>
<feature type="binding site" evidence="6">
    <location>
        <position position="54"/>
    </location>
    <ligand>
        <name>NAD(+)</name>
        <dbReference type="ChEBI" id="CHEBI:57540"/>
    </ligand>
</feature>
<reference evidence="8 9" key="1">
    <citation type="submission" date="2020-09" db="EMBL/GenBank/DDBJ databases">
        <title>Brevundimonas sp. LVF1 isolated from an oligotrophic pond in Goettingen, Germany.</title>
        <authorList>
            <person name="Friedrich I."/>
            <person name="Klassen A."/>
            <person name="Neubauer H."/>
            <person name="Schneider D."/>
            <person name="Hertel R."/>
            <person name="Daniel R."/>
        </authorList>
    </citation>
    <scope>NUCLEOTIDE SEQUENCE [LARGE SCALE GENOMIC DNA]</scope>
    <source>
        <strain evidence="8 9">LVF1</strain>
    </source>
</reference>
<feature type="active site" evidence="6">
    <location>
        <position position="166"/>
    </location>
</feature>
<evidence type="ECO:0000256" key="1">
    <source>
        <dbReference type="ARBA" id="ARBA00022649"/>
    </source>
</evidence>
<comment type="catalytic activity">
    <reaction evidence="6">
        <text>a thymidine in DNA + NAD(+) = an N-(ADP-alpha-D-ribosyl)-thymidine in DNA + nicotinamide + H(+)</text>
        <dbReference type="Rhea" id="RHEA:71651"/>
        <dbReference type="Rhea" id="RHEA-COMP:13556"/>
        <dbReference type="Rhea" id="RHEA-COMP:18051"/>
        <dbReference type="ChEBI" id="CHEBI:15378"/>
        <dbReference type="ChEBI" id="CHEBI:17154"/>
        <dbReference type="ChEBI" id="CHEBI:57540"/>
        <dbReference type="ChEBI" id="CHEBI:137386"/>
        <dbReference type="ChEBI" id="CHEBI:191199"/>
    </reaction>
</comment>
<name>A0ABX7SLX6_9CAUL</name>
<dbReference type="Pfam" id="PF14487">
    <property type="entry name" value="DarT"/>
    <property type="match status" value="1"/>
</dbReference>
<feature type="binding site" evidence="6">
    <location>
        <begin position="13"/>
        <end position="15"/>
    </location>
    <ligand>
        <name>NAD(+)</name>
        <dbReference type="ChEBI" id="CHEBI:57540"/>
    </ligand>
</feature>
<evidence type="ECO:0000313" key="8">
    <source>
        <dbReference type="EMBL" id="QTC88702.1"/>
    </source>
</evidence>
<evidence type="ECO:0000256" key="5">
    <source>
        <dbReference type="ARBA" id="ARBA00023125"/>
    </source>
</evidence>
<feature type="active site" description="Proton acceptor" evidence="6">
    <location>
        <position position="54"/>
    </location>
</feature>
<comment type="caution">
    <text evidence="6">Lacks conserved residue(s) required for the propagation of feature annotation.</text>
</comment>
<dbReference type="EMBL" id="CP062006">
    <property type="protein sequence ID" value="QTC88702.1"/>
    <property type="molecule type" value="Genomic_DNA"/>
</dbReference>
<proteinExistence type="inferred from homology"/>
<keyword evidence="9" id="KW-1185">Reference proteome</keyword>
<keyword evidence="5 6" id="KW-0238">DNA-binding</keyword>
<feature type="domain" description="DarT" evidence="7">
    <location>
        <begin position="9"/>
        <end position="213"/>
    </location>
</feature>
<dbReference type="InterPro" id="IPR029494">
    <property type="entry name" value="DarT"/>
</dbReference>
<sequence length="213" mass="23399">MPGNVPQPTPIIHMTHIGNLDEILAKGALSSTARLQAADARYNNIAYSSIQAQRAARQVPCGPGGCLHDYVPFYFTTRSPMLYTIHRGNVPCEGGQGALVHLVSTAQKVVEAGLGFAFTDGHGIMTYSSFFDDLGRLGEVDWDVVGSRQWADTLEDGDRKRRKQAEFLVRDAFPVTLLSGLAVQSAARKAEVEALLERRGVRMKVVEKSAWYY</sequence>
<comment type="similarity">
    <text evidence="6">Belongs to the DarT ADP-ribosyltransferase family.</text>
</comment>
<keyword evidence="3 6" id="KW-0808">Transferase</keyword>
<dbReference type="Proteomes" id="UP000663942">
    <property type="component" value="Chromosome"/>
</dbReference>
<keyword evidence="4 6" id="KW-0548">Nucleotidyltransferase</keyword>
<keyword evidence="1 6" id="KW-1277">Toxin-antitoxin system</keyword>
<protein>
    <submittedName>
        <fullName evidence="8">DUF4433 domain-containing protein</fullName>
    </submittedName>
</protein>
<evidence type="ECO:0000256" key="2">
    <source>
        <dbReference type="ARBA" id="ARBA00022676"/>
    </source>
</evidence>
<organism evidence="8 9">
    <name type="scientific">Brevundimonas pondensis</name>
    <dbReference type="NCBI Taxonomy" id="2774189"/>
    <lineage>
        <taxon>Bacteria</taxon>
        <taxon>Pseudomonadati</taxon>
        <taxon>Pseudomonadota</taxon>
        <taxon>Alphaproteobacteria</taxon>
        <taxon>Caulobacterales</taxon>
        <taxon>Caulobacteraceae</taxon>
        <taxon>Brevundimonas</taxon>
    </lineage>
</organism>
<evidence type="ECO:0000313" key="9">
    <source>
        <dbReference type="Proteomes" id="UP000663942"/>
    </source>
</evidence>
<gene>
    <name evidence="8" type="ORF">IFE19_04895</name>
</gene>
<evidence type="ECO:0000256" key="4">
    <source>
        <dbReference type="ARBA" id="ARBA00022695"/>
    </source>
</evidence>
<keyword evidence="2 6" id="KW-0328">Glycosyltransferase</keyword>
<evidence type="ECO:0000256" key="3">
    <source>
        <dbReference type="ARBA" id="ARBA00022679"/>
    </source>
</evidence>
<accession>A0ABX7SLX6</accession>
<dbReference type="PROSITE" id="PS52018">
    <property type="entry name" value="DART"/>
    <property type="match status" value="1"/>
</dbReference>
<evidence type="ECO:0000259" key="7">
    <source>
        <dbReference type="PROSITE" id="PS52018"/>
    </source>
</evidence>